<dbReference type="Proteomes" id="UP000007879">
    <property type="component" value="Unassembled WGS sequence"/>
</dbReference>
<feature type="region of interest" description="Disordered" evidence="3">
    <location>
        <begin position="732"/>
        <end position="753"/>
    </location>
</feature>
<dbReference type="SUPFAM" id="SSF52129">
    <property type="entry name" value="Caspase-like"/>
    <property type="match status" value="1"/>
</dbReference>
<evidence type="ECO:0000259" key="5">
    <source>
        <dbReference type="PROSITE" id="PS50208"/>
    </source>
</evidence>
<dbReference type="InterPro" id="IPR052039">
    <property type="entry name" value="Caspase-related_regulators"/>
</dbReference>
<dbReference type="eggNOG" id="KOG3573">
    <property type="taxonomic scope" value="Eukaryota"/>
</dbReference>
<dbReference type="SMART" id="SM00115">
    <property type="entry name" value="CASc"/>
    <property type="match status" value="1"/>
</dbReference>
<feature type="domain" description="Caspase family p20" evidence="5">
    <location>
        <begin position="21"/>
        <end position="148"/>
    </location>
</feature>
<sequence length="844" mass="95826">MSQSTREAERDLQRVLYSPNGESYALIFNIADFAPPCLLPPRCGSEKDVEEARKVLEERNFTVHSFPDCTADEIRKRLKVIGDDQRNFERYRCLFVLIMSHGYQNGIYASDGSCLSFNEIQSFLTSAACPAFCEKPKLVFVQSCREKSVNSPDDSVRVLEEDIHLSFAGQLFSETFRDSENGAYYVRYLFETINELGDDEDLQAILTEVTRKMKAASLPLPDNRGLLRDKVYLPLRRGRKIVHGRENRESKGREVVTPNSSSISTDMSFARNRFARVSQKKCCKSPDSSGVEIEQSFDKSTNHEAPSMVSLPDSRLSQCYMSQSIRIPALALLINNNVDTSHCLPLKTVLENTCRYSVIVLENITTDCLYSILGAIPNDSTLESFMLIFTSAGGSNSLHDSNGEVIRIEELLRRIPMPLISTCNVLVVVQTIVVDKIQVSTDEMSQLSRCKSLFSDKEARLIVSHVSVSSPTFSILAQRIQEFHEHDHYSVEFLLSVTWGNTDEVVHWHKTISFNGDYSLCITERSIQDMNLATLVCSAKMMFSLGHLLYSRRDLVLELMRKVQRENVPTLHQCLQEGPNTHVAHRLLLGIVTTQRELFDLFKTSLNIFSAPDNDLKFNELLEECLLYIGSGRDNMIEMIYEAVTSERYRWCNREKMLKDGEGHTIDLINEIRSHIYRRPMQEEGEEPVAMAIEFNTAMMSNDDVTFRELVQDDILFNENEEVVMVTGETAGAQENTHLPSPSSNPLSLSARPTGDHSVLRMINTEDFVEVVPTTLTQKETQDEWVVLSYKDSSVQSADLVIILDQVEVDDFVEVVPVPVAFHQRDDDWLEISPKRRAVDPHSH</sequence>
<proteinExistence type="inferred from homology"/>
<dbReference type="InterPro" id="IPR001309">
    <property type="entry name" value="Pept_C14_p20"/>
</dbReference>
<reference evidence="6" key="2">
    <citation type="submission" date="2017-05" db="UniProtKB">
        <authorList>
            <consortium name="EnsemblMetazoa"/>
        </authorList>
    </citation>
    <scope>IDENTIFICATION</scope>
</reference>
<dbReference type="PANTHER" id="PTHR22576:SF41">
    <property type="entry name" value="CASPASE 14, APOPTOSIS-RELATED CYSTEINE PEPTIDASE"/>
    <property type="match status" value="1"/>
</dbReference>
<comment type="similarity">
    <text evidence="1 2">Belongs to the peptidase C14A family.</text>
</comment>
<dbReference type="EnsemblMetazoa" id="Aqu2.1.41167_001">
    <property type="protein sequence ID" value="Aqu2.1.41167_001"/>
    <property type="gene ID" value="Aqu2.1.41167"/>
</dbReference>
<protein>
    <recommendedName>
        <fullName evidence="8">Caspase family p20 domain-containing protein</fullName>
    </recommendedName>
</protein>
<dbReference type="PRINTS" id="PR00376">
    <property type="entry name" value="IL1BCENZYME"/>
</dbReference>
<evidence type="ECO:0000256" key="2">
    <source>
        <dbReference type="RuleBase" id="RU003971"/>
    </source>
</evidence>
<name>A0A1X7VM77_AMPQE</name>
<dbReference type="GO" id="GO:0006508">
    <property type="term" value="P:proteolysis"/>
    <property type="evidence" value="ECO:0007669"/>
    <property type="project" value="InterPro"/>
</dbReference>
<evidence type="ECO:0000259" key="4">
    <source>
        <dbReference type="PROSITE" id="PS50207"/>
    </source>
</evidence>
<dbReference type="KEGG" id="aqu:109591405"/>
<evidence type="ECO:0000313" key="7">
    <source>
        <dbReference type="Proteomes" id="UP000007879"/>
    </source>
</evidence>
<dbReference type="InterPro" id="IPR011600">
    <property type="entry name" value="Pept_C14_caspase"/>
</dbReference>
<accession>A0A1X7VM77</accession>
<evidence type="ECO:0000256" key="1">
    <source>
        <dbReference type="ARBA" id="ARBA00010134"/>
    </source>
</evidence>
<dbReference type="EnsemblMetazoa" id="XM_020007150.1">
    <property type="protein sequence ID" value="XP_019862709.1"/>
    <property type="gene ID" value="LOC109591405"/>
</dbReference>
<dbReference type="InterPro" id="IPR002138">
    <property type="entry name" value="Pept_C14_p10"/>
</dbReference>
<dbReference type="PROSITE" id="PS50208">
    <property type="entry name" value="CASPASE_P20"/>
    <property type="match status" value="1"/>
</dbReference>
<feature type="domain" description="Caspase family p10" evidence="4">
    <location>
        <begin position="175"/>
        <end position="214"/>
    </location>
</feature>
<dbReference type="Gene3D" id="3.40.50.1460">
    <property type="match status" value="1"/>
</dbReference>
<reference evidence="7" key="1">
    <citation type="journal article" date="2010" name="Nature">
        <title>The Amphimedon queenslandica genome and the evolution of animal complexity.</title>
        <authorList>
            <person name="Srivastava M."/>
            <person name="Simakov O."/>
            <person name="Chapman J."/>
            <person name="Fahey B."/>
            <person name="Gauthier M.E."/>
            <person name="Mitros T."/>
            <person name="Richards G.S."/>
            <person name="Conaco C."/>
            <person name="Dacre M."/>
            <person name="Hellsten U."/>
            <person name="Larroux C."/>
            <person name="Putnam N.H."/>
            <person name="Stanke M."/>
            <person name="Adamska M."/>
            <person name="Darling A."/>
            <person name="Degnan S.M."/>
            <person name="Oakley T.H."/>
            <person name="Plachetzki D.C."/>
            <person name="Zhai Y."/>
            <person name="Adamski M."/>
            <person name="Calcino A."/>
            <person name="Cummins S.F."/>
            <person name="Goodstein D.M."/>
            <person name="Harris C."/>
            <person name="Jackson D.J."/>
            <person name="Leys S.P."/>
            <person name="Shu S."/>
            <person name="Woodcroft B.J."/>
            <person name="Vervoort M."/>
            <person name="Kosik K.S."/>
            <person name="Manning G."/>
            <person name="Degnan B.M."/>
            <person name="Rokhsar D.S."/>
        </authorList>
    </citation>
    <scope>NUCLEOTIDE SEQUENCE [LARGE SCALE GENOMIC DNA]</scope>
</reference>
<dbReference type="PROSITE" id="PS50207">
    <property type="entry name" value="CASPASE_P10"/>
    <property type="match status" value="1"/>
</dbReference>
<evidence type="ECO:0008006" key="8">
    <source>
        <dbReference type="Google" id="ProtNLM"/>
    </source>
</evidence>
<evidence type="ECO:0000313" key="6">
    <source>
        <dbReference type="EnsemblMetazoa" id="Aqu2.1.41167_001"/>
    </source>
</evidence>
<dbReference type="AlphaFoldDB" id="A0A1X7VM77"/>
<evidence type="ECO:0000256" key="3">
    <source>
        <dbReference type="SAM" id="MobiDB-lite"/>
    </source>
</evidence>
<feature type="compositionally biased region" description="Low complexity" evidence="3">
    <location>
        <begin position="739"/>
        <end position="750"/>
    </location>
</feature>
<keyword evidence="7" id="KW-1185">Reference proteome</keyword>
<gene>
    <name evidence="6" type="primary">109591405</name>
</gene>
<dbReference type="GO" id="GO:0004197">
    <property type="term" value="F:cysteine-type endopeptidase activity"/>
    <property type="evidence" value="ECO:0007669"/>
    <property type="project" value="InterPro"/>
</dbReference>
<organism evidence="6">
    <name type="scientific">Amphimedon queenslandica</name>
    <name type="common">Sponge</name>
    <dbReference type="NCBI Taxonomy" id="400682"/>
    <lineage>
        <taxon>Eukaryota</taxon>
        <taxon>Metazoa</taxon>
        <taxon>Porifera</taxon>
        <taxon>Demospongiae</taxon>
        <taxon>Heteroscleromorpha</taxon>
        <taxon>Haplosclerida</taxon>
        <taxon>Niphatidae</taxon>
        <taxon>Amphimedon</taxon>
    </lineage>
</organism>
<dbReference type="OrthoDB" id="6116485at2759"/>
<dbReference type="InParanoid" id="A0A1X7VM77"/>
<dbReference type="STRING" id="400682.A0A1X7VM77"/>
<dbReference type="EnsemblMetazoa" id="XM_020007155.1">
    <property type="protein sequence ID" value="XP_019862714.1"/>
    <property type="gene ID" value="LOC109591405"/>
</dbReference>
<dbReference type="InterPro" id="IPR015917">
    <property type="entry name" value="Pept_C14A"/>
</dbReference>
<dbReference type="PANTHER" id="PTHR22576">
    <property type="entry name" value="MUCOSA ASSOCIATED LYMPHOID TISSUE LYMPHOMA TRANSLOCATION PROTEIN 1/PARACASPASE"/>
    <property type="match status" value="1"/>
</dbReference>
<dbReference type="Pfam" id="PF00656">
    <property type="entry name" value="Peptidase_C14"/>
    <property type="match status" value="1"/>
</dbReference>
<dbReference type="InterPro" id="IPR029030">
    <property type="entry name" value="Caspase-like_dom_sf"/>
</dbReference>